<dbReference type="HOGENOM" id="CLU_027162_1_0_1"/>
<dbReference type="GO" id="GO:0017025">
    <property type="term" value="F:TBP-class protein binding"/>
    <property type="evidence" value="ECO:0007669"/>
    <property type="project" value="TreeGrafter"/>
</dbReference>
<dbReference type="GO" id="GO:0042790">
    <property type="term" value="P:nucleolar large rRNA transcription by RNA polymerase I"/>
    <property type="evidence" value="ECO:0007669"/>
    <property type="project" value="TreeGrafter"/>
</dbReference>
<feature type="compositionally biased region" description="Low complexity" evidence="1">
    <location>
        <begin position="35"/>
        <end position="44"/>
    </location>
</feature>
<feature type="compositionally biased region" description="Polar residues" evidence="1">
    <location>
        <begin position="301"/>
        <end position="312"/>
    </location>
</feature>
<dbReference type="KEGG" id="bze:COCCADRAFT_24018"/>
<feature type="compositionally biased region" description="Basic and acidic residues" evidence="1">
    <location>
        <begin position="317"/>
        <end position="326"/>
    </location>
</feature>
<reference evidence="2 3" key="1">
    <citation type="journal article" date="2013" name="PLoS Genet.">
        <title>Comparative genome structure, secondary metabolite, and effector coding capacity across Cochliobolus pathogens.</title>
        <authorList>
            <person name="Condon B.J."/>
            <person name="Leng Y."/>
            <person name="Wu D."/>
            <person name="Bushley K.E."/>
            <person name="Ohm R.A."/>
            <person name="Otillar R."/>
            <person name="Martin J."/>
            <person name="Schackwitz W."/>
            <person name="Grimwood J."/>
            <person name="MohdZainudin N."/>
            <person name="Xue C."/>
            <person name="Wang R."/>
            <person name="Manning V.A."/>
            <person name="Dhillon B."/>
            <person name="Tu Z.J."/>
            <person name="Steffenson B.J."/>
            <person name="Salamov A."/>
            <person name="Sun H."/>
            <person name="Lowry S."/>
            <person name="LaButti K."/>
            <person name="Han J."/>
            <person name="Copeland A."/>
            <person name="Lindquist E."/>
            <person name="Barry K."/>
            <person name="Schmutz J."/>
            <person name="Baker S.E."/>
            <person name="Ciuffetti L.M."/>
            <person name="Grigoriev I.V."/>
            <person name="Zhong S."/>
            <person name="Turgeon B.G."/>
        </authorList>
    </citation>
    <scope>NUCLEOTIDE SEQUENCE [LARGE SCALE GENOMIC DNA]</scope>
    <source>
        <strain evidence="2 3">26-R-13</strain>
    </source>
</reference>
<evidence type="ECO:0000313" key="2">
    <source>
        <dbReference type="EMBL" id="EUC36142.1"/>
    </source>
</evidence>
<feature type="region of interest" description="Disordered" evidence="1">
    <location>
        <begin position="23"/>
        <end position="86"/>
    </location>
</feature>
<dbReference type="GO" id="GO:0070860">
    <property type="term" value="C:RNA polymerase I core factor complex"/>
    <property type="evidence" value="ECO:0007669"/>
    <property type="project" value="TreeGrafter"/>
</dbReference>
<dbReference type="AlphaFoldDB" id="W6Y949"/>
<dbReference type="GO" id="GO:0001164">
    <property type="term" value="F:RNA polymerase I core promoter sequence-specific DNA binding"/>
    <property type="evidence" value="ECO:0007669"/>
    <property type="project" value="InterPro"/>
</dbReference>
<dbReference type="PANTHER" id="PTHR28244:SF1">
    <property type="entry name" value="RNA POLYMERASE I-SPECIFIC TRANSCRIPTION INITIATION FACTOR RRN11"/>
    <property type="match status" value="1"/>
</dbReference>
<protein>
    <submittedName>
        <fullName evidence="2">Uncharacterized protein</fullName>
    </submittedName>
</protein>
<dbReference type="STRING" id="930089.W6Y949"/>
<feature type="region of interest" description="Disordered" evidence="1">
    <location>
        <begin position="298"/>
        <end position="326"/>
    </location>
</feature>
<feature type="region of interest" description="Disordered" evidence="1">
    <location>
        <begin position="215"/>
        <end position="236"/>
    </location>
</feature>
<name>W6Y949_COCC2</name>
<evidence type="ECO:0000313" key="3">
    <source>
        <dbReference type="Proteomes" id="UP000053841"/>
    </source>
</evidence>
<accession>W6Y949</accession>
<dbReference type="PANTHER" id="PTHR28244">
    <property type="entry name" value="RNA POLYMERASE I-SPECIFIC TRANSCRIPTION INITIATION FACTOR RRN11"/>
    <property type="match status" value="1"/>
</dbReference>
<evidence type="ECO:0000256" key="1">
    <source>
        <dbReference type="SAM" id="MobiDB-lite"/>
    </source>
</evidence>
<sequence>MYFTTHLRDQHTVPVSLRAVHCQRPAKAPSKRNPADSSARASSDSDSDLFHGQDEEAPSTPAPAPFPQAHPCTTGQSSTAVSPAPEKAQLRVAGLLPDRAHNVPPPPFPHAPASTLKKPHGSTRIQQQMANPPVHLYAVDPAPTHPLAHDPHDGLKRSHLDNLSTLMHSCLLKGDYDRASRAWGMILRTQVAGGTHVDPRNHGRWGVGAEILLRRNPQTPRPDSHDTPQPAHQTSLFSPEGFELARNYYERLIVQHPTRKTQPHAVDERIFYPPMFSLWIYEVREKSKRAKMQLQDELANRSVTSRSMSVDSAASGRPDDSGAKEEAIRTDELAQAIEIAERLDQVISSPPFDRQANLLQLRANVALWISDLALGTLDVDEDWDAEFPARISASSNMPVSNRIQRLSNARRELKEAHACFERAAANGAKVQAPLLSSINLRLTQVTKYLDKLQPSQFDDDDH</sequence>
<dbReference type="GeneID" id="19145525"/>
<dbReference type="InterPro" id="IPR007224">
    <property type="entry name" value="TIF_Rrn11"/>
</dbReference>
<dbReference type="OrthoDB" id="2159786at2759"/>
<gene>
    <name evidence="2" type="ORF">COCCADRAFT_24018</name>
</gene>
<dbReference type="Pfam" id="PF04090">
    <property type="entry name" value="Rrn11"/>
    <property type="match status" value="1"/>
</dbReference>
<dbReference type="eggNOG" id="ENOG502SC4N">
    <property type="taxonomic scope" value="Eukaryota"/>
</dbReference>
<dbReference type="EMBL" id="KI964565">
    <property type="protein sequence ID" value="EUC36142.1"/>
    <property type="molecule type" value="Genomic_DNA"/>
</dbReference>
<dbReference type="Proteomes" id="UP000053841">
    <property type="component" value="Unassembled WGS sequence"/>
</dbReference>
<keyword evidence="3" id="KW-1185">Reference proteome</keyword>
<proteinExistence type="predicted"/>
<organism evidence="2 3">
    <name type="scientific">Cochliobolus carbonum (strain 26-R-13)</name>
    <name type="common">Maize leaf spot fungus</name>
    <name type="synonym">Bipolaris zeicola</name>
    <dbReference type="NCBI Taxonomy" id="930089"/>
    <lineage>
        <taxon>Eukaryota</taxon>
        <taxon>Fungi</taxon>
        <taxon>Dikarya</taxon>
        <taxon>Ascomycota</taxon>
        <taxon>Pezizomycotina</taxon>
        <taxon>Dothideomycetes</taxon>
        <taxon>Pleosporomycetidae</taxon>
        <taxon>Pleosporales</taxon>
        <taxon>Pleosporineae</taxon>
        <taxon>Pleosporaceae</taxon>
        <taxon>Bipolaris</taxon>
    </lineage>
</organism>
<feature type="compositionally biased region" description="Polar residues" evidence="1">
    <location>
        <begin position="71"/>
        <end position="81"/>
    </location>
</feature>
<dbReference type="GO" id="GO:0001181">
    <property type="term" value="F:RNA polymerase I general transcription initiation factor activity"/>
    <property type="evidence" value="ECO:0007669"/>
    <property type="project" value="InterPro"/>
</dbReference>
<dbReference type="InterPro" id="IPR053029">
    <property type="entry name" value="RNA_pol_I-specific_init_factor"/>
</dbReference>
<dbReference type="RefSeq" id="XP_007709526.1">
    <property type="nucleotide sequence ID" value="XM_007711336.1"/>
</dbReference>